<dbReference type="PANTHER" id="PTHR30032">
    <property type="entry name" value="N-ACETYLMURAMOYL-L-ALANINE AMIDASE-RELATED"/>
    <property type="match status" value="1"/>
</dbReference>
<protein>
    <recommendedName>
        <fullName evidence="3">WD40-like Beta Propeller Repeat</fullName>
    </recommendedName>
</protein>
<name>A0ABP5FD32_9ACTN</name>
<reference evidence="2" key="1">
    <citation type="journal article" date="2019" name="Int. J. Syst. Evol. Microbiol.">
        <title>The Global Catalogue of Microorganisms (GCM) 10K type strain sequencing project: providing services to taxonomists for standard genome sequencing and annotation.</title>
        <authorList>
            <consortium name="The Broad Institute Genomics Platform"/>
            <consortium name="The Broad Institute Genome Sequencing Center for Infectious Disease"/>
            <person name="Wu L."/>
            <person name="Ma J."/>
        </authorList>
    </citation>
    <scope>NUCLEOTIDE SEQUENCE [LARGE SCALE GENOMIC DNA]</scope>
    <source>
        <strain evidence="2">JCM 16014</strain>
    </source>
</reference>
<dbReference type="InterPro" id="IPR051922">
    <property type="entry name" value="Bact_Sporulation_Assoc"/>
</dbReference>
<keyword evidence="2" id="KW-1185">Reference proteome</keyword>
<comment type="caution">
    <text evidence="1">The sequence shown here is derived from an EMBL/GenBank/DDBJ whole genome shotgun (WGS) entry which is preliminary data.</text>
</comment>
<sequence length="685" mass="70786">MGILALSDDVEPDVGIPLGEGFPVSRTFSRKPIAVAAILASSIASALAAGGAAHATPSGSPSSPFTITTGGTVYVLDGKSTTITLPEGAHDVSWAPRGGRLAYIGDDDAIYTADTDGSHPIKIAQGNTPRRTVWEPSGKAVYWTEPNGVSVVKGAFADGSSLGTQQPTFPLFKGTLPGNTMLLFPDFAADGSAVTEVHSLDVEDTLGLTYYDANGQPQYWHISQGAGGHSPTISPDGNTIVFSKKTPDQTTQLFAITRDSSPTSWSTPKQITWAKGDHTTPVFAPDGKTVAFEYTDPNAPKGEEPPGTRKVDLADALAATAPAPGLEQDLSGASGELTVRPDSPSHVIRFAGVDRTDTAVKASHQVWRTVGAPADDSRQAAQSVVLSRDDLFADALGGAALAAHKNGPLLLTNSKTLSPETLTELQRVLPGGGTVYILGGTAAISQSVQDKLAHLGYTIQRIAGADRYTTAINIANTVDKNADHILVATGESFPDALSAGAAAGAYDSTVVVLTAGNTMPKATDDYLHAKKGAAQLTYLAAIGGAADKALKSAKWSDYDPLVGADRYQTSYMVAHRIFGSFDAVGVATGEDWPDSLSGGAMMGTEHGPLLLVDPKAGLSHDDDTLLDANRGAANWGYVFGGINALPLRIDTQLAADIATATGSTTGPGHNVAVAPKLATPDVRVG</sequence>
<evidence type="ECO:0008006" key="3">
    <source>
        <dbReference type="Google" id="ProtNLM"/>
    </source>
</evidence>
<dbReference type="Gene3D" id="3.40.50.12090">
    <property type="match status" value="1"/>
</dbReference>
<dbReference type="InterPro" id="IPR007253">
    <property type="entry name" value="Cell_wall-bd_2"/>
</dbReference>
<organism evidence="1 2">
    <name type="scientific">Catenulispora yoronensis</name>
    <dbReference type="NCBI Taxonomy" id="450799"/>
    <lineage>
        <taxon>Bacteria</taxon>
        <taxon>Bacillati</taxon>
        <taxon>Actinomycetota</taxon>
        <taxon>Actinomycetes</taxon>
        <taxon>Catenulisporales</taxon>
        <taxon>Catenulisporaceae</taxon>
        <taxon>Catenulispora</taxon>
    </lineage>
</organism>
<dbReference type="Gene3D" id="2.120.10.30">
    <property type="entry name" value="TolB, C-terminal domain"/>
    <property type="match status" value="2"/>
</dbReference>
<gene>
    <name evidence="1" type="ORF">GCM10009839_22480</name>
</gene>
<accession>A0ABP5FD32</accession>
<evidence type="ECO:0000313" key="2">
    <source>
        <dbReference type="Proteomes" id="UP001500751"/>
    </source>
</evidence>
<dbReference type="Pfam" id="PF04122">
    <property type="entry name" value="CW_binding_2"/>
    <property type="match status" value="3"/>
</dbReference>
<dbReference type="PANTHER" id="PTHR30032:SF8">
    <property type="entry name" value="GERMINATION-SPECIFIC N-ACETYLMURAMOYL-L-ALANINE AMIDASE"/>
    <property type="match status" value="1"/>
</dbReference>
<dbReference type="EMBL" id="BAAAQN010000010">
    <property type="protein sequence ID" value="GAA2024211.1"/>
    <property type="molecule type" value="Genomic_DNA"/>
</dbReference>
<evidence type="ECO:0000313" key="1">
    <source>
        <dbReference type="EMBL" id="GAA2024211.1"/>
    </source>
</evidence>
<dbReference type="InterPro" id="IPR011042">
    <property type="entry name" value="6-blade_b-propeller_TolB-like"/>
</dbReference>
<dbReference type="Pfam" id="PF07676">
    <property type="entry name" value="PD40"/>
    <property type="match status" value="2"/>
</dbReference>
<proteinExistence type="predicted"/>
<dbReference type="InterPro" id="IPR011659">
    <property type="entry name" value="WD40"/>
</dbReference>
<dbReference type="Proteomes" id="UP001500751">
    <property type="component" value="Unassembled WGS sequence"/>
</dbReference>
<dbReference type="SUPFAM" id="SSF82171">
    <property type="entry name" value="DPP6 N-terminal domain-like"/>
    <property type="match status" value="1"/>
</dbReference>